<evidence type="ECO:0000259" key="1">
    <source>
        <dbReference type="Pfam" id="PF22818"/>
    </source>
</evidence>
<dbReference type="AlphaFoldDB" id="A0A917L2C4"/>
<organism evidence="2 3">
    <name type="scientific">Neoroseomonas lacus</name>
    <dbReference type="NCBI Taxonomy" id="287609"/>
    <lineage>
        <taxon>Bacteria</taxon>
        <taxon>Pseudomonadati</taxon>
        <taxon>Pseudomonadota</taxon>
        <taxon>Alphaproteobacteria</taxon>
        <taxon>Acetobacterales</taxon>
        <taxon>Acetobacteraceae</taxon>
        <taxon>Neoroseomonas</taxon>
    </lineage>
</organism>
<evidence type="ECO:0000313" key="2">
    <source>
        <dbReference type="EMBL" id="GGJ39367.1"/>
    </source>
</evidence>
<keyword evidence="3" id="KW-1185">Reference proteome</keyword>
<accession>A0A917L2C4</accession>
<feature type="domain" description="ApeI dehydratase-like" evidence="1">
    <location>
        <begin position="5"/>
        <end position="94"/>
    </location>
</feature>
<name>A0A917L2C4_9PROT</name>
<dbReference type="Pfam" id="PF22818">
    <property type="entry name" value="ApeI-like"/>
    <property type="match status" value="1"/>
</dbReference>
<gene>
    <name evidence="2" type="ORF">GCM10011320_53760</name>
</gene>
<dbReference type="SUPFAM" id="SSF54637">
    <property type="entry name" value="Thioesterase/thiol ester dehydrase-isomerase"/>
    <property type="match status" value="1"/>
</dbReference>
<dbReference type="RefSeq" id="WP_188972685.1">
    <property type="nucleotide sequence ID" value="NZ_BMKW01000017.1"/>
</dbReference>
<dbReference type="InterPro" id="IPR054545">
    <property type="entry name" value="ApeI-like"/>
</dbReference>
<dbReference type="GO" id="GO:0016829">
    <property type="term" value="F:lyase activity"/>
    <property type="evidence" value="ECO:0007669"/>
    <property type="project" value="UniProtKB-KW"/>
</dbReference>
<reference evidence="2" key="2">
    <citation type="submission" date="2020-09" db="EMBL/GenBank/DDBJ databases">
        <authorList>
            <person name="Sun Q."/>
            <person name="Zhou Y."/>
        </authorList>
    </citation>
    <scope>NUCLEOTIDE SEQUENCE</scope>
    <source>
        <strain evidence="2">CGMCC 1.3617</strain>
    </source>
</reference>
<proteinExistence type="predicted"/>
<dbReference type="Proteomes" id="UP000661507">
    <property type="component" value="Unassembled WGS sequence"/>
</dbReference>
<comment type="caution">
    <text evidence="2">The sequence shown here is derived from an EMBL/GenBank/DDBJ whole genome shotgun (WGS) entry which is preliminary data.</text>
</comment>
<protein>
    <recommendedName>
        <fullName evidence="1">ApeI dehydratase-like domain-containing protein</fullName>
    </recommendedName>
</protein>
<dbReference type="Gene3D" id="3.10.129.10">
    <property type="entry name" value="Hotdog Thioesterase"/>
    <property type="match status" value="1"/>
</dbReference>
<dbReference type="EMBL" id="BMKW01000017">
    <property type="protein sequence ID" value="GGJ39367.1"/>
    <property type="molecule type" value="Genomic_DNA"/>
</dbReference>
<reference evidence="2" key="1">
    <citation type="journal article" date="2014" name="Int. J. Syst. Evol. Microbiol.">
        <title>Complete genome sequence of Corynebacterium casei LMG S-19264T (=DSM 44701T), isolated from a smear-ripened cheese.</title>
        <authorList>
            <consortium name="US DOE Joint Genome Institute (JGI-PGF)"/>
            <person name="Walter F."/>
            <person name="Albersmeier A."/>
            <person name="Kalinowski J."/>
            <person name="Ruckert C."/>
        </authorList>
    </citation>
    <scope>NUCLEOTIDE SEQUENCE</scope>
    <source>
        <strain evidence="2">CGMCC 1.3617</strain>
    </source>
</reference>
<evidence type="ECO:0000313" key="3">
    <source>
        <dbReference type="Proteomes" id="UP000661507"/>
    </source>
</evidence>
<sequence>MTARFDTAFTIGPDHPALPGHFPGRPIVPGVVLLDHVIAAARAHFGLGPAIALPRVKFAAPVLPGQRVDVALTRADASRVAFACSIEGRPVATGDWRCAP</sequence>
<dbReference type="InterPro" id="IPR029069">
    <property type="entry name" value="HotDog_dom_sf"/>
</dbReference>